<dbReference type="InterPro" id="IPR001387">
    <property type="entry name" value="Cro/C1-type_HTH"/>
</dbReference>
<dbReference type="Gene3D" id="1.10.260.40">
    <property type="entry name" value="lambda repressor-like DNA-binding domains"/>
    <property type="match status" value="1"/>
</dbReference>
<reference evidence="2 3" key="1">
    <citation type="submission" date="2019-03" db="EMBL/GenBank/DDBJ databases">
        <title>Draft genome sequences of novel Actinobacteria.</title>
        <authorList>
            <person name="Sahin N."/>
            <person name="Ay H."/>
            <person name="Saygin H."/>
        </authorList>
    </citation>
    <scope>NUCLEOTIDE SEQUENCE [LARGE SCALE GENOMIC DNA]</scope>
    <source>
        <strain evidence="2 3">6K102</strain>
    </source>
</reference>
<comment type="caution">
    <text evidence="2">The sequence shown here is derived from an EMBL/GenBank/DDBJ whole genome shotgun (WGS) entry which is preliminary data.</text>
</comment>
<keyword evidence="3" id="KW-1185">Reference proteome</keyword>
<dbReference type="SMART" id="SM00530">
    <property type="entry name" value="HTH_XRE"/>
    <property type="match status" value="1"/>
</dbReference>
<dbReference type="GO" id="GO:0003677">
    <property type="term" value="F:DNA binding"/>
    <property type="evidence" value="ECO:0007669"/>
    <property type="project" value="InterPro"/>
</dbReference>
<dbReference type="EMBL" id="SMLD01000034">
    <property type="protein sequence ID" value="TDE54098.1"/>
    <property type="molecule type" value="Genomic_DNA"/>
</dbReference>
<feature type="domain" description="HTH cro/C1-type" evidence="1">
    <location>
        <begin position="26"/>
        <end position="80"/>
    </location>
</feature>
<name>A0A4R5FN85_9ACTN</name>
<dbReference type="PROSITE" id="PS50943">
    <property type="entry name" value="HTH_CROC1"/>
    <property type="match status" value="1"/>
</dbReference>
<gene>
    <name evidence="2" type="ORF">E1295_15775</name>
</gene>
<accession>A0A4R5FN85</accession>
<dbReference type="CDD" id="cd00093">
    <property type="entry name" value="HTH_XRE"/>
    <property type="match status" value="1"/>
</dbReference>
<dbReference type="Pfam" id="PF13560">
    <property type="entry name" value="HTH_31"/>
    <property type="match status" value="1"/>
</dbReference>
<dbReference type="SUPFAM" id="SSF47413">
    <property type="entry name" value="lambda repressor-like DNA-binding domains"/>
    <property type="match status" value="1"/>
</dbReference>
<proteinExistence type="predicted"/>
<organism evidence="2 3">
    <name type="scientific">Nonomuraea mesophila</name>
    <dbReference type="NCBI Taxonomy" id="2530382"/>
    <lineage>
        <taxon>Bacteria</taxon>
        <taxon>Bacillati</taxon>
        <taxon>Actinomycetota</taxon>
        <taxon>Actinomycetes</taxon>
        <taxon>Streptosporangiales</taxon>
        <taxon>Streptosporangiaceae</taxon>
        <taxon>Nonomuraea</taxon>
    </lineage>
</organism>
<dbReference type="InterPro" id="IPR010982">
    <property type="entry name" value="Lambda_DNA-bd_dom_sf"/>
</dbReference>
<evidence type="ECO:0000313" key="2">
    <source>
        <dbReference type="EMBL" id="TDE54098.1"/>
    </source>
</evidence>
<evidence type="ECO:0000313" key="3">
    <source>
        <dbReference type="Proteomes" id="UP000295136"/>
    </source>
</evidence>
<evidence type="ECO:0000259" key="1">
    <source>
        <dbReference type="PROSITE" id="PS50943"/>
    </source>
</evidence>
<dbReference type="AlphaFoldDB" id="A0A4R5FN85"/>
<dbReference type="Proteomes" id="UP000295136">
    <property type="component" value="Unassembled WGS sequence"/>
</dbReference>
<sequence>MFRVTLVTRGVAWTGQQATMAFGEQLRHWRERRKVSLSVLAQATHYSKGYLSRVERRQRSPERLLAELADDVLGADGRLIQSWVSEFGPQPMLGASAGGEATKRRTFLKSASTALVAGGLAELDRNTDAVARLRDALVPNAPAESAGMALPQFSRAMTRARRDFTAARYAGLADDLAELIPIARTATEPAGQTLAAQVYHLAARTLIKLSAPPYAWVAAHQGEQAATASADLRAIAEARRDMVSLFHRAADYGKARDLTARAADMLQTQLAGAAPQAWGAYGALMSTGAIAAARMEDRHSALAMLEEATNAAAKAPALVLSAGHVVTYRIGVSIVLGDAGMAIEHARSISPDDIPTVERRASYYTGVAEAYTLWGKTDRAVRALLVAEKIAPAEVRRSGPRRVIEDLLHRDLHSNLSGLRALARRASVAL</sequence>
<protein>
    <submittedName>
        <fullName evidence="2">XRE family transcriptional regulator</fullName>
    </submittedName>
</protein>